<feature type="domain" description="DUF6533" evidence="1">
    <location>
        <begin position="18"/>
        <end position="62"/>
    </location>
</feature>
<evidence type="ECO:0000259" key="1">
    <source>
        <dbReference type="Pfam" id="PF20151"/>
    </source>
</evidence>
<dbReference type="AlphaFoldDB" id="A0A284RI94"/>
<dbReference type="InterPro" id="IPR045340">
    <property type="entry name" value="DUF6533"/>
</dbReference>
<gene>
    <name evidence="2" type="ORF">ARMOST_11845</name>
</gene>
<organism evidence="2 3">
    <name type="scientific">Armillaria ostoyae</name>
    <name type="common">Armillaria root rot fungus</name>
    <dbReference type="NCBI Taxonomy" id="47428"/>
    <lineage>
        <taxon>Eukaryota</taxon>
        <taxon>Fungi</taxon>
        <taxon>Dikarya</taxon>
        <taxon>Basidiomycota</taxon>
        <taxon>Agaricomycotina</taxon>
        <taxon>Agaricomycetes</taxon>
        <taxon>Agaricomycetidae</taxon>
        <taxon>Agaricales</taxon>
        <taxon>Marasmiineae</taxon>
        <taxon>Physalacriaceae</taxon>
        <taxon>Armillaria</taxon>
    </lineage>
</organism>
<evidence type="ECO:0000313" key="2">
    <source>
        <dbReference type="EMBL" id="SJL08481.1"/>
    </source>
</evidence>
<evidence type="ECO:0000313" key="3">
    <source>
        <dbReference type="Proteomes" id="UP000219338"/>
    </source>
</evidence>
<dbReference type="EMBL" id="FUEG01000009">
    <property type="protein sequence ID" value="SJL08481.1"/>
    <property type="molecule type" value="Genomic_DNA"/>
</dbReference>
<dbReference type="STRING" id="47428.A0A284RI94"/>
<dbReference type="Pfam" id="PF20151">
    <property type="entry name" value="DUF6533"/>
    <property type="match status" value="1"/>
</dbReference>
<sequence length="149" mass="16464">MSETATEIVWHNIQATRYLTSAGLVVLLYDHLLTFSAEVELIWAARWSVPKVLFLLLRYFVPSSVIIHTHLLSGIANSHVSHTDSVPRWDSILPHSVLTTAPESVACISGSNFSRPLRRIYDSDSDKVDPQPSGIADPDGEVAGWIRTG</sequence>
<keyword evidence="3" id="KW-1185">Reference proteome</keyword>
<reference evidence="3" key="1">
    <citation type="journal article" date="2017" name="Nat. Ecol. Evol.">
        <title>Genome expansion and lineage-specific genetic innovations in the forest pathogenic fungi Armillaria.</title>
        <authorList>
            <person name="Sipos G."/>
            <person name="Prasanna A.N."/>
            <person name="Walter M.C."/>
            <person name="O'Connor E."/>
            <person name="Balint B."/>
            <person name="Krizsan K."/>
            <person name="Kiss B."/>
            <person name="Hess J."/>
            <person name="Varga T."/>
            <person name="Slot J."/>
            <person name="Riley R."/>
            <person name="Boka B."/>
            <person name="Rigling D."/>
            <person name="Barry K."/>
            <person name="Lee J."/>
            <person name="Mihaltcheva S."/>
            <person name="LaButti K."/>
            <person name="Lipzen A."/>
            <person name="Waldron R."/>
            <person name="Moloney N.M."/>
            <person name="Sperisen C."/>
            <person name="Kredics L."/>
            <person name="Vagvoelgyi C."/>
            <person name="Patrignani A."/>
            <person name="Fitzpatrick D."/>
            <person name="Nagy I."/>
            <person name="Doyle S."/>
            <person name="Anderson J.B."/>
            <person name="Grigoriev I.V."/>
            <person name="Gueldener U."/>
            <person name="Muensterkoetter M."/>
            <person name="Nagy L.G."/>
        </authorList>
    </citation>
    <scope>NUCLEOTIDE SEQUENCE [LARGE SCALE GENOMIC DNA]</scope>
    <source>
        <strain evidence="3">C18/9</strain>
    </source>
</reference>
<accession>A0A284RI94</accession>
<name>A0A284RI94_ARMOS</name>
<dbReference type="OrthoDB" id="2638860at2759"/>
<dbReference type="Proteomes" id="UP000219338">
    <property type="component" value="Unassembled WGS sequence"/>
</dbReference>
<protein>
    <recommendedName>
        <fullName evidence="1">DUF6533 domain-containing protein</fullName>
    </recommendedName>
</protein>
<proteinExistence type="predicted"/>